<keyword evidence="2" id="KW-1185">Reference proteome</keyword>
<reference evidence="2" key="1">
    <citation type="submission" date="2015-03" db="EMBL/GenBank/DDBJ databases">
        <authorList>
            <person name="Nijsse Bart"/>
        </authorList>
    </citation>
    <scope>NUCLEOTIDE SEQUENCE [LARGE SCALE GENOMIC DNA]</scope>
</reference>
<dbReference type="EMBL" id="CTRP01000014">
    <property type="protein sequence ID" value="CQR73585.1"/>
    <property type="molecule type" value="Genomic_DNA"/>
</dbReference>
<accession>A0A0U1L215</accession>
<organism evidence="1 2">
    <name type="scientific">Sporomusa ovata</name>
    <dbReference type="NCBI Taxonomy" id="2378"/>
    <lineage>
        <taxon>Bacteria</taxon>
        <taxon>Bacillati</taxon>
        <taxon>Bacillota</taxon>
        <taxon>Negativicutes</taxon>
        <taxon>Selenomonadales</taxon>
        <taxon>Sporomusaceae</taxon>
        <taxon>Sporomusa</taxon>
    </lineage>
</organism>
<evidence type="ECO:0000313" key="2">
    <source>
        <dbReference type="Proteomes" id="UP000049855"/>
    </source>
</evidence>
<protein>
    <submittedName>
        <fullName evidence="1">Uncharacterized protein</fullName>
    </submittedName>
</protein>
<dbReference type="Proteomes" id="UP000049855">
    <property type="component" value="Unassembled WGS sequence"/>
</dbReference>
<gene>
    <name evidence="1" type="ORF">SpAn4DRAFT_0047</name>
</gene>
<sequence length="41" mass="4859">MFFIFLLLYCAKEVKGETGPEFVLVWPIKKSKNVVQSRKKR</sequence>
<dbReference type="AlphaFoldDB" id="A0A0U1L215"/>
<proteinExistence type="predicted"/>
<evidence type="ECO:0000313" key="1">
    <source>
        <dbReference type="EMBL" id="CQR73585.1"/>
    </source>
</evidence>
<name>A0A0U1L215_9FIRM</name>